<dbReference type="RefSeq" id="WP_145115509.1">
    <property type="nucleotide sequence ID" value="NZ_CP036349.1"/>
</dbReference>
<dbReference type="InterPro" id="IPR018743">
    <property type="entry name" value="DUF2292"/>
</dbReference>
<accession>A0A518KD56</accession>
<evidence type="ECO:0000313" key="2">
    <source>
        <dbReference type="Proteomes" id="UP000316426"/>
    </source>
</evidence>
<dbReference type="EMBL" id="CP036349">
    <property type="protein sequence ID" value="QDV75726.1"/>
    <property type="molecule type" value="Genomic_DNA"/>
</dbReference>
<name>A0A518KD56_9BACT</name>
<dbReference type="Proteomes" id="UP000316426">
    <property type="component" value="Chromosome"/>
</dbReference>
<dbReference type="KEGG" id="bmei:Spa11_39470"/>
<evidence type="ECO:0000313" key="1">
    <source>
        <dbReference type="EMBL" id="QDV75726.1"/>
    </source>
</evidence>
<keyword evidence="2" id="KW-1185">Reference proteome</keyword>
<organism evidence="1 2">
    <name type="scientific">Botrimarina mediterranea</name>
    <dbReference type="NCBI Taxonomy" id="2528022"/>
    <lineage>
        <taxon>Bacteria</taxon>
        <taxon>Pseudomonadati</taxon>
        <taxon>Planctomycetota</taxon>
        <taxon>Planctomycetia</taxon>
        <taxon>Pirellulales</taxon>
        <taxon>Lacipirellulaceae</taxon>
        <taxon>Botrimarina</taxon>
    </lineage>
</organism>
<evidence type="ECO:0008006" key="3">
    <source>
        <dbReference type="Google" id="ProtNLM"/>
    </source>
</evidence>
<protein>
    <recommendedName>
        <fullName evidence="3">DUF2292 domain-containing protein</fullName>
    </recommendedName>
</protein>
<proteinExistence type="predicted"/>
<dbReference type="AlphaFoldDB" id="A0A518KD56"/>
<sequence>MTQSTRINATRHIGPTPDELQEVADALRGLHFGVVQVVVQDGVVVQIERTEKRRLRMQKPAE</sequence>
<gene>
    <name evidence="1" type="ORF">Spa11_39470</name>
</gene>
<dbReference type="Pfam" id="PF10055">
    <property type="entry name" value="DUF2292"/>
    <property type="match status" value="1"/>
</dbReference>
<reference evidence="1 2" key="1">
    <citation type="submission" date="2019-02" db="EMBL/GenBank/DDBJ databases">
        <title>Deep-cultivation of Planctomycetes and their phenomic and genomic characterization uncovers novel biology.</title>
        <authorList>
            <person name="Wiegand S."/>
            <person name="Jogler M."/>
            <person name="Boedeker C."/>
            <person name="Pinto D."/>
            <person name="Vollmers J."/>
            <person name="Rivas-Marin E."/>
            <person name="Kohn T."/>
            <person name="Peeters S.H."/>
            <person name="Heuer A."/>
            <person name="Rast P."/>
            <person name="Oberbeckmann S."/>
            <person name="Bunk B."/>
            <person name="Jeske O."/>
            <person name="Meyerdierks A."/>
            <person name="Storesund J.E."/>
            <person name="Kallscheuer N."/>
            <person name="Luecker S."/>
            <person name="Lage O.M."/>
            <person name="Pohl T."/>
            <person name="Merkel B.J."/>
            <person name="Hornburger P."/>
            <person name="Mueller R.-W."/>
            <person name="Bruemmer F."/>
            <person name="Labrenz M."/>
            <person name="Spormann A.M."/>
            <person name="Op den Camp H."/>
            <person name="Overmann J."/>
            <person name="Amann R."/>
            <person name="Jetten M.S.M."/>
            <person name="Mascher T."/>
            <person name="Medema M.H."/>
            <person name="Devos D.P."/>
            <person name="Kaster A.-K."/>
            <person name="Ovreas L."/>
            <person name="Rohde M."/>
            <person name="Galperin M.Y."/>
            <person name="Jogler C."/>
        </authorList>
    </citation>
    <scope>NUCLEOTIDE SEQUENCE [LARGE SCALE GENOMIC DNA]</scope>
    <source>
        <strain evidence="1 2">Spa11</strain>
    </source>
</reference>